<reference evidence="2" key="1">
    <citation type="journal article" date="2014" name="Front. Microbiol.">
        <title>High frequency of phylogenetically diverse reductive dehalogenase-homologous genes in deep subseafloor sedimentary metagenomes.</title>
        <authorList>
            <person name="Kawai M."/>
            <person name="Futagami T."/>
            <person name="Toyoda A."/>
            <person name="Takaki Y."/>
            <person name="Nishi S."/>
            <person name="Hori S."/>
            <person name="Arai W."/>
            <person name="Tsubouchi T."/>
            <person name="Morono Y."/>
            <person name="Uchiyama I."/>
            <person name="Ito T."/>
            <person name="Fujiyama A."/>
            <person name="Inagaki F."/>
            <person name="Takami H."/>
        </authorList>
    </citation>
    <scope>NUCLEOTIDE SEQUENCE</scope>
    <source>
        <strain evidence="2">Expedition CK06-06</strain>
    </source>
</reference>
<sequence>APATHTALKDLYNHSILNRDIIGKQHLYRLNINNRTVKDILIPAFKKEFSIKKDISEFLKNEIINKNLKDKIISLIIYGSIEKGTVKETSDVDIAIIVKTKKNKQYIENIFLEDVSSRFNEYFGIQLDTYTKTRDEFTEKLQKNKPPVSTLIKAYKVIYGKDPLDIK</sequence>
<dbReference type="Gene3D" id="3.30.460.10">
    <property type="entry name" value="Beta Polymerase, domain 2"/>
    <property type="match status" value="1"/>
</dbReference>
<dbReference type="InterPro" id="IPR043519">
    <property type="entry name" value="NT_sf"/>
</dbReference>
<dbReference type="Pfam" id="PF01909">
    <property type="entry name" value="NTP_transf_2"/>
    <property type="match status" value="1"/>
</dbReference>
<evidence type="ECO:0000259" key="1">
    <source>
        <dbReference type="Pfam" id="PF01909"/>
    </source>
</evidence>
<feature type="domain" description="Polymerase nucleotidyl transferase" evidence="1">
    <location>
        <begin position="66"/>
        <end position="137"/>
    </location>
</feature>
<dbReference type="EMBL" id="BART01011865">
    <property type="protein sequence ID" value="GAG89265.1"/>
    <property type="molecule type" value="Genomic_DNA"/>
</dbReference>
<evidence type="ECO:0000313" key="2">
    <source>
        <dbReference type="EMBL" id="GAG89265.1"/>
    </source>
</evidence>
<dbReference type="InterPro" id="IPR002934">
    <property type="entry name" value="Polymerase_NTP_transf_dom"/>
</dbReference>
<accession>X1B2R8</accession>
<name>X1B2R8_9ZZZZ</name>
<protein>
    <recommendedName>
        <fullName evidence="1">Polymerase nucleotidyl transferase domain-containing protein</fullName>
    </recommendedName>
</protein>
<comment type="caution">
    <text evidence="2">The sequence shown here is derived from an EMBL/GenBank/DDBJ whole genome shotgun (WGS) entry which is preliminary data.</text>
</comment>
<dbReference type="AlphaFoldDB" id="X1B2R8"/>
<dbReference type="GO" id="GO:0016779">
    <property type="term" value="F:nucleotidyltransferase activity"/>
    <property type="evidence" value="ECO:0007669"/>
    <property type="project" value="InterPro"/>
</dbReference>
<organism evidence="2">
    <name type="scientific">marine sediment metagenome</name>
    <dbReference type="NCBI Taxonomy" id="412755"/>
    <lineage>
        <taxon>unclassified sequences</taxon>
        <taxon>metagenomes</taxon>
        <taxon>ecological metagenomes</taxon>
    </lineage>
</organism>
<dbReference type="CDD" id="cd05403">
    <property type="entry name" value="NT_KNTase_like"/>
    <property type="match status" value="1"/>
</dbReference>
<gene>
    <name evidence="2" type="ORF">S01H4_25050</name>
</gene>
<proteinExistence type="predicted"/>
<feature type="non-terminal residue" evidence="2">
    <location>
        <position position="1"/>
    </location>
</feature>
<dbReference type="SUPFAM" id="SSF81301">
    <property type="entry name" value="Nucleotidyltransferase"/>
    <property type="match status" value="1"/>
</dbReference>